<dbReference type="AlphaFoldDB" id="A0A556QNF5"/>
<comment type="caution">
    <text evidence="3">The sequence shown here is derived from an EMBL/GenBank/DDBJ whole genome shotgun (WGS) entry which is preliminary data.</text>
</comment>
<accession>A0A556QNF5</accession>
<dbReference type="EMBL" id="VMBG01000001">
    <property type="protein sequence ID" value="TSJ78159.1"/>
    <property type="molecule type" value="Genomic_DNA"/>
</dbReference>
<feature type="signal peptide" evidence="2">
    <location>
        <begin position="1"/>
        <end position="24"/>
    </location>
</feature>
<feature type="compositionally biased region" description="Low complexity" evidence="1">
    <location>
        <begin position="59"/>
        <end position="75"/>
    </location>
</feature>
<reference evidence="3 4" key="1">
    <citation type="submission" date="2019-07" db="EMBL/GenBank/DDBJ databases">
        <title>Description of 53C-WASEF.</title>
        <authorList>
            <person name="Pitt A."/>
            <person name="Hahn M.W."/>
        </authorList>
    </citation>
    <scope>NUCLEOTIDE SEQUENCE [LARGE SCALE GENOMIC DNA]</scope>
    <source>
        <strain evidence="3 4">53C-WASEF</strain>
    </source>
</reference>
<organism evidence="3 4">
    <name type="scientific">Rariglobus hedericola</name>
    <dbReference type="NCBI Taxonomy" id="2597822"/>
    <lineage>
        <taxon>Bacteria</taxon>
        <taxon>Pseudomonadati</taxon>
        <taxon>Verrucomicrobiota</taxon>
        <taxon>Opitutia</taxon>
        <taxon>Opitutales</taxon>
        <taxon>Opitutaceae</taxon>
        <taxon>Rariglobus</taxon>
    </lineage>
</organism>
<proteinExistence type="predicted"/>
<evidence type="ECO:0000256" key="2">
    <source>
        <dbReference type="SAM" id="SignalP"/>
    </source>
</evidence>
<name>A0A556QNF5_9BACT</name>
<dbReference type="RefSeq" id="WP_144228500.1">
    <property type="nucleotide sequence ID" value="NZ_CBCRVV010000025.1"/>
</dbReference>
<keyword evidence="4" id="KW-1185">Reference proteome</keyword>
<evidence type="ECO:0000313" key="4">
    <source>
        <dbReference type="Proteomes" id="UP000315648"/>
    </source>
</evidence>
<feature type="region of interest" description="Disordered" evidence="1">
    <location>
        <begin position="32"/>
        <end position="86"/>
    </location>
</feature>
<gene>
    <name evidence="3" type="ORF">FPL22_02295</name>
</gene>
<keyword evidence="2" id="KW-0732">Signal</keyword>
<dbReference type="Proteomes" id="UP000315648">
    <property type="component" value="Unassembled WGS sequence"/>
</dbReference>
<evidence type="ECO:0000313" key="3">
    <source>
        <dbReference type="EMBL" id="TSJ78159.1"/>
    </source>
</evidence>
<sequence length="225" mass="23408">MPSRRLLLLPALAALLAASGCRDAKIATYRVPRETPPPAAANAQSADPHAGLGIPPVNAASSPAPAMPTDMASTAVPTASGGDLSWTTPANWQSRAASAMRKATFIIPGESAGEQAELAVTAFPGDVGGNLANVNRWRQQLQLAPISASELDSALTHLHAGDLHIDVAELLGPVPADGKPRQRVLGAIVPFNGATWFFKLTGPDALVSREKSAYLAFVQTIRPSR</sequence>
<feature type="chain" id="PRO_5022017929" evidence="2">
    <location>
        <begin position="25"/>
        <end position="225"/>
    </location>
</feature>
<dbReference type="PROSITE" id="PS51257">
    <property type="entry name" value="PROKAR_LIPOPROTEIN"/>
    <property type="match status" value="1"/>
</dbReference>
<dbReference type="OrthoDB" id="9814626at2"/>
<evidence type="ECO:0000256" key="1">
    <source>
        <dbReference type="SAM" id="MobiDB-lite"/>
    </source>
</evidence>
<protein>
    <submittedName>
        <fullName evidence="3">Uncharacterized protein</fullName>
    </submittedName>
</protein>